<dbReference type="AlphaFoldDB" id="A0A1J7CAW4"/>
<evidence type="ECO:0000256" key="1">
    <source>
        <dbReference type="SAM" id="SignalP"/>
    </source>
</evidence>
<accession>A0A1J7CAW4</accession>
<dbReference type="SUPFAM" id="SSF55008">
    <property type="entry name" value="HMA, heavy metal-associated domain"/>
    <property type="match status" value="1"/>
</dbReference>
<dbReference type="EMBL" id="MLFK01000005">
    <property type="protein sequence ID" value="OIV42849.1"/>
    <property type="molecule type" value="Genomic_DNA"/>
</dbReference>
<keyword evidence="1" id="KW-0732">Signal</keyword>
<dbReference type="Proteomes" id="UP000182826">
    <property type="component" value="Unassembled WGS sequence"/>
</dbReference>
<sequence>MRNLILIAMITFLGFSAQAQTKKNKNLKYTTEVNGNCEQCKKRIEKAAYGVPGVKTATWDISSHQLAVILNEEKSSTADLNAAVAKAGHDTKEVKATDVDYENLHSCCKYEREK</sequence>
<evidence type="ECO:0000313" key="4">
    <source>
        <dbReference type="Proteomes" id="UP000182826"/>
    </source>
</evidence>
<evidence type="ECO:0000259" key="2">
    <source>
        <dbReference type="PROSITE" id="PS50846"/>
    </source>
</evidence>
<dbReference type="InterPro" id="IPR006121">
    <property type="entry name" value="HMA_dom"/>
</dbReference>
<organism evidence="3 4">
    <name type="scientific">Flavobacterium johnsoniae</name>
    <name type="common">Cytophaga johnsonae</name>
    <dbReference type="NCBI Taxonomy" id="986"/>
    <lineage>
        <taxon>Bacteria</taxon>
        <taxon>Pseudomonadati</taxon>
        <taxon>Bacteroidota</taxon>
        <taxon>Flavobacteriia</taxon>
        <taxon>Flavobacteriales</taxon>
        <taxon>Flavobacteriaceae</taxon>
        <taxon>Flavobacterium</taxon>
    </lineage>
</organism>
<dbReference type="RefSeq" id="WP_071636131.1">
    <property type="nucleotide sequence ID" value="NZ_MLFK01000005.1"/>
</dbReference>
<dbReference type="Pfam" id="PF00403">
    <property type="entry name" value="HMA"/>
    <property type="match status" value="1"/>
</dbReference>
<name>A0A1J7CAW4_FLAJO</name>
<dbReference type="Gene3D" id="3.30.70.100">
    <property type="match status" value="1"/>
</dbReference>
<keyword evidence="4" id="KW-1185">Reference proteome</keyword>
<gene>
    <name evidence="3" type="ORF">BKM63_08255</name>
</gene>
<protein>
    <submittedName>
        <fullName evidence="3">Metal transporter</fullName>
    </submittedName>
</protein>
<feature type="chain" id="PRO_5009644098" evidence="1">
    <location>
        <begin position="20"/>
        <end position="114"/>
    </location>
</feature>
<reference evidence="3 4" key="1">
    <citation type="submission" date="2016-10" db="EMBL/GenBank/DDBJ databases">
        <title>Draft Genome Sequence of Rhizobacteria Flavobacterium johnsoniae CI04.</title>
        <authorList>
            <person name="Bravo J.I."/>
            <person name="Lozano G.L."/>
            <person name="Handelsman J."/>
        </authorList>
    </citation>
    <scope>NUCLEOTIDE SEQUENCE [LARGE SCALE GENOMIC DNA]</scope>
    <source>
        <strain evidence="3 4">CI04</strain>
    </source>
</reference>
<feature type="signal peptide" evidence="1">
    <location>
        <begin position="1"/>
        <end position="19"/>
    </location>
</feature>
<dbReference type="PROSITE" id="PS50846">
    <property type="entry name" value="HMA_2"/>
    <property type="match status" value="1"/>
</dbReference>
<dbReference type="GO" id="GO:0046872">
    <property type="term" value="F:metal ion binding"/>
    <property type="evidence" value="ECO:0007669"/>
    <property type="project" value="InterPro"/>
</dbReference>
<comment type="caution">
    <text evidence="3">The sequence shown here is derived from an EMBL/GenBank/DDBJ whole genome shotgun (WGS) entry which is preliminary data.</text>
</comment>
<evidence type="ECO:0000313" key="3">
    <source>
        <dbReference type="EMBL" id="OIV42849.1"/>
    </source>
</evidence>
<dbReference type="InterPro" id="IPR036163">
    <property type="entry name" value="HMA_dom_sf"/>
</dbReference>
<proteinExistence type="predicted"/>
<feature type="domain" description="HMA" evidence="2">
    <location>
        <begin position="26"/>
        <end position="92"/>
    </location>
</feature>
<dbReference type="OrthoDB" id="5513217at2"/>